<dbReference type="EMBL" id="JBHUEE010000002">
    <property type="protein sequence ID" value="MFD1716950.1"/>
    <property type="molecule type" value="Genomic_DNA"/>
</dbReference>
<evidence type="ECO:0000259" key="1">
    <source>
        <dbReference type="Pfam" id="PF04480"/>
    </source>
</evidence>
<comment type="caution">
    <text evidence="2">The sequence shown here is derived from an EMBL/GenBank/DDBJ whole genome shotgun (WGS) entry which is preliminary data.</text>
</comment>
<keyword evidence="3" id="KW-1185">Reference proteome</keyword>
<dbReference type="SUPFAM" id="SSF52980">
    <property type="entry name" value="Restriction endonuclease-like"/>
    <property type="match status" value="1"/>
</dbReference>
<feature type="domain" description="DUF559" evidence="1">
    <location>
        <begin position="204"/>
        <end position="299"/>
    </location>
</feature>
<evidence type="ECO:0000313" key="2">
    <source>
        <dbReference type="EMBL" id="MFD1716950.1"/>
    </source>
</evidence>
<evidence type="ECO:0000313" key="3">
    <source>
        <dbReference type="Proteomes" id="UP001597277"/>
    </source>
</evidence>
<dbReference type="RefSeq" id="WP_388002395.1">
    <property type="nucleotide sequence ID" value="NZ_JBHUEE010000002.1"/>
</dbReference>
<dbReference type="InterPro" id="IPR007569">
    <property type="entry name" value="DUF559"/>
</dbReference>
<proteinExistence type="predicted"/>
<gene>
    <name evidence="2" type="ORF">ACFSE6_03835</name>
</gene>
<protein>
    <submittedName>
        <fullName evidence="2">DUF559 domain-containing protein</fullName>
    </submittedName>
</protein>
<reference evidence="3" key="1">
    <citation type="journal article" date="2019" name="Int. J. Syst. Evol. Microbiol.">
        <title>The Global Catalogue of Microorganisms (GCM) 10K type strain sequencing project: providing services to taxonomists for standard genome sequencing and annotation.</title>
        <authorList>
            <consortium name="The Broad Institute Genomics Platform"/>
            <consortium name="The Broad Institute Genome Sequencing Center for Infectious Disease"/>
            <person name="Wu L."/>
            <person name="Ma J."/>
        </authorList>
    </citation>
    <scope>NUCLEOTIDE SEQUENCE [LARGE SCALE GENOMIC DNA]</scope>
    <source>
        <strain evidence="3">JCM 17130</strain>
    </source>
</reference>
<dbReference type="Gene3D" id="3.40.960.10">
    <property type="entry name" value="VSR Endonuclease"/>
    <property type="match status" value="1"/>
</dbReference>
<name>A0ABW4L2W0_9MICO</name>
<dbReference type="InterPro" id="IPR011335">
    <property type="entry name" value="Restrct_endonuc-II-like"/>
</dbReference>
<sequence length="303" mass="33597">MDRRDRGRAHEQLRRVAIGGVFTLAMARAAGLTRAAVRHRIARGRWRHVVGQAYVDLSVAPPTRQTDLQRRAIGASLSWPGSIVCLRTAALLYGMPVADDGETHVVVSDRRRPTAGLTPHRMRLAPGEVSARPSFRLTSRPRTVVDCLMQLPRREAESLMAWVLTRDVVGHDELARATESRAGHRGVAQLRALVADTADGAIGALERRLHELLDEARITGWSANEPIVVDGVIVARADVLFRAERVIVEVDGRAYHTDFEADRARLNTLALAGYTVLRFTWTQLTTRPQEVVRQIREALAAAR</sequence>
<accession>A0ABW4L2W0</accession>
<dbReference type="Proteomes" id="UP001597277">
    <property type="component" value="Unassembled WGS sequence"/>
</dbReference>
<dbReference type="Pfam" id="PF04480">
    <property type="entry name" value="DUF559"/>
    <property type="match status" value="1"/>
</dbReference>
<organism evidence="2 3">
    <name type="scientific">Georgenia deserti</name>
    <dbReference type="NCBI Taxonomy" id="2093781"/>
    <lineage>
        <taxon>Bacteria</taxon>
        <taxon>Bacillati</taxon>
        <taxon>Actinomycetota</taxon>
        <taxon>Actinomycetes</taxon>
        <taxon>Micrococcales</taxon>
        <taxon>Bogoriellaceae</taxon>
        <taxon>Georgenia</taxon>
    </lineage>
</organism>